<protein>
    <submittedName>
        <fullName evidence="3">Ppx/GppA family phosphatase</fullName>
    </submittedName>
</protein>
<evidence type="ECO:0000313" key="4">
    <source>
        <dbReference type="Proteomes" id="UP000824334"/>
    </source>
</evidence>
<dbReference type="RefSeq" id="WP_219354519.1">
    <property type="nucleotide sequence ID" value="NZ_CP080034.1"/>
</dbReference>
<evidence type="ECO:0000313" key="3">
    <source>
        <dbReference type="EMBL" id="QYC08817.1"/>
    </source>
</evidence>
<feature type="region of interest" description="Disordered" evidence="1">
    <location>
        <begin position="343"/>
        <end position="371"/>
    </location>
</feature>
<reference evidence="3 4" key="1">
    <citation type="submission" date="2021-07" db="EMBL/GenBank/DDBJ databases">
        <title>Isolation and characterization of bacteria from a gold mining with a capacity of golden bioaccumulation.</title>
        <authorList>
            <person name="Yang X.J."/>
        </authorList>
    </citation>
    <scope>NUCLEOTIDE SEQUENCE [LARGE SCALE GENOMIC DNA]</scope>
    <source>
        <strain evidence="3 4">Au29</strain>
    </source>
</reference>
<feature type="region of interest" description="Disordered" evidence="1">
    <location>
        <begin position="1"/>
        <end position="27"/>
    </location>
</feature>
<feature type="compositionally biased region" description="Basic and acidic residues" evidence="1">
    <location>
        <begin position="9"/>
        <end position="25"/>
    </location>
</feature>
<dbReference type="CDD" id="cd24054">
    <property type="entry name" value="ASKHA_NBD_AaPPX-GppA_MtPPX2-like"/>
    <property type="match status" value="1"/>
</dbReference>
<dbReference type="EMBL" id="CP080034">
    <property type="protein sequence ID" value="QYC08817.1"/>
    <property type="molecule type" value="Genomic_DNA"/>
</dbReference>
<dbReference type="InterPro" id="IPR003695">
    <property type="entry name" value="Ppx_GppA_N"/>
</dbReference>
<dbReference type="PANTHER" id="PTHR30005">
    <property type="entry name" value="EXOPOLYPHOSPHATASE"/>
    <property type="match status" value="1"/>
</dbReference>
<name>A0ABX8TCY1_9CAUL</name>
<accession>A0ABX8TCY1</accession>
<dbReference type="GeneID" id="94375431"/>
<sequence>MPETHGAPRRRDERSQPSRNRDASGRDAPLFGALDLGTNNCRLLIARPLREGFRVVDSFSRIVRLGEGLSLTGRLDDRAMDRAYDALALCAERVARKGVDPSRLSAVATQACRAAANGAEFIERVRLGTGLKLRIIDPAEEARLAVEGCLNLIDPKAQAALVIDVGGGSTELAWLLRESEGFTTTAWMSAPLGVVTLAERHPEPTNAGEDWYEAMVADMGLAIAAGGIDQPEIRDLFAQNRGHLVGTSGAITSLAGIHLKLPRYNRDRVDGLWMTRADCEAAADRLKALGPEGRAREACIGPDRADLVVAGAAILEAIQRAWPSERVRVADRGLREGLLLQQMREASKPVRPSRRRRRRRGRGGKGAAATA</sequence>
<gene>
    <name evidence="3" type="ORF">KWG56_09145</name>
</gene>
<feature type="compositionally biased region" description="Basic residues" evidence="1">
    <location>
        <begin position="351"/>
        <end position="363"/>
    </location>
</feature>
<keyword evidence="4" id="KW-1185">Reference proteome</keyword>
<evidence type="ECO:0000256" key="1">
    <source>
        <dbReference type="SAM" id="MobiDB-lite"/>
    </source>
</evidence>
<evidence type="ECO:0000259" key="2">
    <source>
        <dbReference type="Pfam" id="PF02541"/>
    </source>
</evidence>
<dbReference type="Proteomes" id="UP000824334">
    <property type="component" value="Chromosome"/>
</dbReference>
<dbReference type="PANTHER" id="PTHR30005:SF0">
    <property type="entry name" value="RETROGRADE REGULATION PROTEIN 2"/>
    <property type="match status" value="1"/>
</dbReference>
<feature type="domain" description="Ppx/GppA phosphatase N-terminal" evidence="2">
    <location>
        <begin position="50"/>
        <end position="344"/>
    </location>
</feature>
<dbReference type="Pfam" id="PF02541">
    <property type="entry name" value="Ppx-GppA"/>
    <property type="match status" value="1"/>
</dbReference>
<proteinExistence type="predicted"/>
<organism evidence="3 4">
    <name type="scientific">Brevundimonas nasdae</name>
    <dbReference type="NCBI Taxonomy" id="172043"/>
    <lineage>
        <taxon>Bacteria</taxon>
        <taxon>Pseudomonadati</taxon>
        <taxon>Pseudomonadota</taxon>
        <taxon>Alphaproteobacteria</taxon>
        <taxon>Caulobacterales</taxon>
        <taxon>Caulobacteraceae</taxon>
        <taxon>Brevundimonas</taxon>
    </lineage>
</organism>
<dbReference type="InterPro" id="IPR050273">
    <property type="entry name" value="GppA/Ppx_hydrolase"/>
</dbReference>